<dbReference type="SMART" id="SM00034">
    <property type="entry name" value="CLECT"/>
    <property type="match status" value="1"/>
</dbReference>
<dbReference type="InterPro" id="IPR033989">
    <property type="entry name" value="CD209-like_CTLD"/>
</dbReference>
<comment type="caution">
    <text evidence="6">The sequence shown here is derived from an EMBL/GenBank/DDBJ whole genome shotgun (WGS) entry which is preliminary data.</text>
</comment>
<evidence type="ECO:0000256" key="4">
    <source>
        <dbReference type="SAM" id="Phobius"/>
    </source>
</evidence>
<dbReference type="InterPro" id="IPR050111">
    <property type="entry name" value="C-type_lectin/snaclec_domain"/>
</dbReference>
<dbReference type="GO" id="GO:0030246">
    <property type="term" value="F:carbohydrate binding"/>
    <property type="evidence" value="ECO:0007669"/>
    <property type="project" value="UniProtKB-KW"/>
</dbReference>
<dbReference type="InterPro" id="IPR001304">
    <property type="entry name" value="C-type_lectin-like"/>
</dbReference>
<evidence type="ECO:0000256" key="1">
    <source>
        <dbReference type="ARBA" id="ARBA00022734"/>
    </source>
</evidence>
<dbReference type="InterPro" id="IPR018378">
    <property type="entry name" value="C-type_lectin_CS"/>
</dbReference>
<proteinExistence type="predicted"/>
<keyword evidence="1" id="KW-0430">Lectin</keyword>
<dbReference type="PANTHER" id="PTHR22803">
    <property type="entry name" value="MANNOSE, PHOSPHOLIPASE, LECTIN RECEPTOR RELATED"/>
    <property type="match status" value="1"/>
</dbReference>
<dbReference type="AlphaFoldDB" id="A0AAD8D6B7"/>
<reference evidence="6" key="1">
    <citation type="submission" date="2022-02" db="EMBL/GenBank/DDBJ databases">
        <title>Atlantic sturgeon de novo genome assembly.</title>
        <authorList>
            <person name="Stock M."/>
            <person name="Klopp C."/>
            <person name="Guiguen Y."/>
            <person name="Cabau C."/>
            <person name="Parinello H."/>
            <person name="Santidrian Yebra-Pimentel E."/>
            <person name="Kuhl H."/>
            <person name="Dirks R.P."/>
            <person name="Guessner J."/>
            <person name="Wuertz S."/>
            <person name="Du K."/>
            <person name="Schartl M."/>
        </authorList>
    </citation>
    <scope>NUCLEOTIDE SEQUENCE</scope>
    <source>
        <strain evidence="6">STURGEONOMICS-FGT-2020</strain>
        <tissue evidence="6">Whole blood</tissue>
    </source>
</reference>
<keyword evidence="7" id="KW-1185">Reference proteome</keyword>
<dbReference type="CDD" id="cd03590">
    <property type="entry name" value="CLECT_DC-SIGN_like"/>
    <property type="match status" value="1"/>
</dbReference>
<dbReference type="EMBL" id="JAGXEW010000015">
    <property type="protein sequence ID" value="KAK1163331.1"/>
    <property type="molecule type" value="Genomic_DNA"/>
</dbReference>
<name>A0AAD8D6B7_ACIOX</name>
<evidence type="ECO:0000313" key="7">
    <source>
        <dbReference type="Proteomes" id="UP001230051"/>
    </source>
</evidence>
<keyword evidence="4" id="KW-0812">Transmembrane</keyword>
<protein>
    <submittedName>
        <fullName evidence="6">C-type lectin domain family 4 member E-like</fullName>
    </submittedName>
</protein>
<feature type="domain" description="C-type lectin" evidence="5">
    <location>
        <begin position="154"/>
        <end position="279"/>
    </location>
</feature>
<accession>A0AAD8D6B7</accession>
<dbReference type="PROSITE" id="PS50041">
    <property type="entry name" value="C_TYPE_LECTIN_2"/>
    <property type="match status" value="1"/>
</dbReference>
<dbReference type="InterPro" id="IPR016187">
    <property type="entry name" value="CTDL_fold"/>
</dbReference>
<evidence type="ECO:0000256" key="3">
    <source>
        <dbReference type="SAM" id="MobiDB-lite"/>
    </source>
</evidence>
<feature type="transmembrane region" description="Helical" evidence="4">
    <location>
        <begin position="53"/>
        <end position="77"/>
    </location>
</feature>
<keyword evidence="2" id="KW-1015">Disulfide bond</keyword>
<dbReference type="InterPro" id="IPR016186">
    <property type="entry name" value="C-type_lectin-like/link_sf"/>
</dbReference>
<evidence type="ECO:0000313" key="6">
    <source>
        <dbReference type="EMBL" id="KAK1163331.1"/>
    </source>
</evidence>
<keyword evidence="4" id="KW-0472">Membrane</keyword>
<sequence>MVLDKGENYTNLQDFNEEAKARGQQESAMGSSEALSEPVLPYLKSSQGGCSRYTIMLLTVLGCLSLAINIALGVILYRNAGQSCKSVRLGNASTELRKFSDCTSEKSQPQQNYSDLLGHYNKLCTLYTALNSQCPGLEEAGKVCHPCPEKWIQHQKTCFFFSSDRLDWEESRENCTALGGQLAVLHTQEEHDFLEKAAKEITGTWDFHYWIGLSDKDVEGDWRWIDGTAINKTYWNTDMNEPNNHAGGSLEGEDCAVLNSNSRSWFDVPCEYRYKWICQSRAVTINL</sequence>
<dbReference type="PROSITE" id="PS00615">
    <property type="entry name" value="C_TYPE_LECTIN_1"/>
    <property type="match status" value="1"/>
</dbReference>
<gene>
    <name evidence="6" type="primary">Clec4e</name>
    <name evidence="6" type="ORF">AOXY_G16788</name>
</gene>
<dbReference type="Gene3D" id="3.10.100.10">
    <property type="entry name" value="Mannose-Binding Protein A, subunit A"/>
    <property type="match status" value="1"/>
</dbReference>
<dbReference type="Pfam" id="PF00059">
    <property type="entry name" value="Lectin_C"/>
    <property type="match status" value="1"/>
</dbReference>
<feature type="region of interest" description="Disordered" evidence="3">
    <location>
        <begin position="1"/>
        <end position="33"/>
    </location>
</feature>
<evidence type="ECO:0000259" key="5">
    <source>
        <dbReference type="PROSITE" id="PS50041"/>
    </source>
</evidence>
<dbReference type="SUPFAM" id="SSF56436">
    <property type="entry name" value="C-type lectin-like"/>
    <property type="match status" value="1"/>
</dbReference>
<organism evidence="6 7">
    <name type="scientific">Acipenser oxyrinchus oxyrinchus</name>
    <dbReference type="NCBI Taxonomy" id="40147"/>
    <lineage>
        <taxon>Eukaryota</taxon>
        <taxon>Metazoa</taxon>
        <taxon>Chordata</taxon>
        <taxon>Craniata</taxon>
        <taxon>Vertebrata</taxon>
        <taxon>Euteleostomi</taxon>
        <taxon>Actinopterygii</taxon>
        <taxon>Chondrostei</taxon>
        <taxon>Acipenseriformes</taxon>
        <taxon>Acipenseridae</taxon>
        <taxon>Acipenser</taxon>
    </lineage>
</organism>
<keyword evidence="4" id="KW-1133">Transmembrane helix</keyword>
<dbReference type="Proteomes" id="UP001230051">
    <property type="component" value="Unassembled WGS sequence"/>
</dbReference>
<evidence type="ECO:0000256" key="2">
    <source>
        <dbReference type="ARBA" id="ARBA00023157"/>
    </source>
</evidence>
<feature type="compositionally biased region" description="Polar residues" evidence="3">
    <location>
        <begin position="24"/>
        <end position="33"/>
    </location>
</feature>